<protein>
    <submittedName>
        <fullName evidence="1">Uncharacterized protein</fullName>
    </submittedName>
</protein>
<comment type="caution">
    <text evidence="1">The sequence shown here is derived from an EMBL/GenBank/DDBJ whole genome shotgun (WGS) entry which is preliminary data.</text>
</comment>
<evidence type="ECO:0000313" key="1">
    <source>
        <dbReference type="EMBL" id="KAF0902521.1"/>
    </source>
</evidence>
<proteinExistence type="predicted"/>
<dbReference type="AlphaFoldDB" id="A0A6G1CR34"/>
<name>A0A6G1CR34_9ORYZ</name>
<accession>A0A6G1CR34</accession>
<gene>
    <name evidence="1" type="ORF">E2562_017919</name>
</gene>
<organism evidence="1 2">
    <name type="scientific">Oryza meyeriana var. granulata</name>
    <dbReference type="NCBI Taxonomy" id="110450"/>
    <lineage>
        <taxon>Eukaryota</taxon>
        <taxon>Viridiplantae</taxon>
        <taxon>Streptophyta</taxon>
        <taxon>Embryophyta</taxon>
        <taxon>Tracheophyta</taxon>
        <taxon>Spermatophyta</taxon>
        <taxon>Magnoliopsida</taxon>
        <taxon>Liliopsida</taxon>
        <taxon>Poales</taxon>
        <taxon>Poaceae</taxon>
        <taxon>BOP clade</taxon>
        <taxon>Oryzoideae</taxon>
        <taxon>Oryzeae</taxon>
        <taxon>Oryzinae</taxon>
        <taxon>Oryza</taxon>
        <taxon>Oryza meyeriana</taxon>
    </lineage>
</organism>
<dbReference type="EMBL" id="SPHZ02000008">
    <property type="protein sequence ID" value="KAF0902521.1"/>
    <property type="molecule type" value="Genomic_DNA"/>
</dbReference>
<reference evidence="1 2" key="1">
    <citation type="submission" date="2019-11" db="EMBL/GenBank/DDBJ databases">
        <title>Whole genome sequence of Oryza granulata.</title>
        <authorList>
            <person name="Li W."/>
        </authorList>
    </citation>
    <scope>NUCLEOTIDE SEQUENCE [LARGE SCALE GENOMIC DNA]</scope>
    <source>
        <strain evidence="2">cv. Menghai</strain>
        <tissue evidence="1">Leaf</tissue>
    </source>
</reference>
<dbReference type="Proteomes" id="UP000479710">
    <property type="component" value="Unassembled WGS sequence"/>
</dbReference>
<sequence>MKLAVSRSAPSIVSSRCLCQRAQGLLWQWRLPPRSTHLLAAPLLVAVGYGSGKLEALSGDNAFRSVPPCAPPPRGTIHSDSELGLWRARGSLQ</sequence>
<keyword evidence="2" id="KW-1185">Reference proteome</keyword>
<evidence type="ECO:0000313" key="2">
    <source>
        <dbReference type="Proteomes" id="UP000479710"/>
    </source>
</evidence>